<evidence type="ECO:0000313" key="12">
    <source>
        <dbReference type="EMBL" id="KAJ6840079.1"/>
    </source>
</evidence>
<evidence type="ECO:0000256" key="8">
    <source>
        <dbReference type="ARBA" id="ARBA00022963"/>
    </source>
</evidence>
<protein>
    <submittedName>
        <fullName evidence="12">Phospholipase A1-Igamma1, chloroplastic</fullName>
    </submittedName>
</protein>
<reference evidence="12" key="2">
    <citation type="submission" date="2023-04" db="EMBL/GenBank/DDBJ databases">
        <authorList>
            <person name="Bruccoleri R.E."/>
            <person name="Oakeley E.J."/>
            <person name="Faust A.-M."/>
            <person name="Dessus-Babus S."/>
            <person name="Altorfer M."/>
            <person name="Burckhardt D."/>
            <person name="Oertli M."/>
            <person name="Naumann U."/>
            <person name="Petersen F."/>
            <person name="Wong J."/>
        </authorList>
    </citation>
    <scope>NUCLEOTIDE SEQUENCE</scope>
    <source>
        <strain evidence="12">GSM-AAB239-AS_SAM_17_03QT</strain>
        <tissue evidence="12">Leaf</tissue>
    </source>
</reference>
<dbReference type="FunFam" id="3.40.50.1820:FF:000065">
    <property type="entry name" value="Phospholipase A1-II 3"/>
    <property type="match status" value="1"/>
</dbReference>
<comment type="caution">
    <text evidence="12">The sequence shown here is derived from an EMBL/GenBank/DDBJ whole genome shotgun (WGS) entry which is preliminary data.</text>
</comment>
<feature type="compositionally biased region" description="Polar residues" evidence="10">
    <location>
        <begin position="1"/>
        <end position="10"/>
    </location>
</feature>
<proteinExistence type="inferred from homology"/>
<accession>A0AAX6HGA8</accession>
<dbReference type="GO" id="GO:0009507">
    <property type="term" value="C:chloroplast"/>
    <property type="evidence" value="ECO:0007669"/>
    <property type="project" value="UniProtKB-SubCell"/>
</dbReference>
<evidence type="ECO:0000256" key="3">
    <source>
        <dbReference type="ARBA" id="ARBA00010701"/>
    </source>
</evidence>
<evidence type="ECO:0000256" key="7">
    <source>
        <dbReference type="ARBA" id="ARBA00022946"/>
    </source>
</evidence>
<dbReference type="SUPFAM" id="SSF53474">
    <property type="entry name" value="alpha/beta-Hydrolases"/>
    <property type="match status" value="1"/>
</dbReference>
<evidence type="ECO:0000256" key="1">
    <source>
        <dbReference type="ARBA" id="ARBA00003523"/>
    </source>
</evidence>
<dbReference type="InterPro" id="IPR029058">
    <property type="entry name" value="AB_hydrolase_fold"/>
</dbReference>
<evidence type="ECO:0000256" key="2">
    <source>
        <dbReference type="ARBA" id="ARBA00004229"/>
    </source>
</evidence>
<keyword evidence="9" id="KW-0443">Lipid metabolism</keyword>
<evidence type="ECO:0000256" key="10">
    <source>
        <dbReference type="SAM" id="MobiDB-lite"/>
    </source>
</evidence>
<gene>
    <name evidence="12" type="ORF">M6B38_312575</name>
</gene>
<organism evidence="12 13">
    <name type="scientific">Iris pallida</name>
    <name type="common">Sweet iris</name>
    <dbReference type="NCBI Taxonomy" id="29817"/>
    <lineage>
        <taxon>Eukaryota</taxon>
        <taxon>Viridiplantae</taxon>
        <taxon>Streptophyta</taxon>
        <taxon>Embryophyta</taxon>
        <taxon>Tracheophyta</taxon>
        <taxon>Spermatophyta</taxon>
        <taxon>Magnoliopsida</taxon>
        <taxon>Liliopsida</taxon>
        <taxon>Asparagales</taxon>
        <taxon>Iridaceae</taxon>
        <taxon>Iridoideae</taxon>
        <taxon>Irideae</taxon>
        <taxon>Iris</taxon>
    </lineage>
</organism>
<evidence type="ECO:0000256" key="4">
    <source>
        <dbReference type="ARBA" id="ARBA00022528"/>
    </source>
</evidence>
<reference evidence="12" key="1">
    <citation type="journal article" date="2023" name="GigaByte">
        <title>Genome assembly of the bearded iris, Iris pallida Lam.</title>
        <authorList>
            <person name="Bruccoleri R.E."/>
            <person name="Oakeley E.J."/>
            <person name="Faust A.M.E."/>
            <person name="Altorfer M."/>
            <person name="Dessus-Babus S."/>
            <person name="Burckhardt D."/>
            <person name="Oertli M."/>
            <person name="Naumann U."/>
            <person name="Petersen F."/>
            <person name="Wong J."/>
        </authorList>
    </citation>
    <scope>NUCLEOTIDE SEQUENCE</scope>
    <source>
        <strain evidence="12">GSM-AAB239-AS_SAM_17_03QT</strain>
    </source>
</reference>
<name>A0AAX6HGA8_IRIPA</name>
<evidence type="ECO:0000256" key="9">
    <source>
        <dbReference type="ARBA" id="ARBA00023098"/>
    </source>
</evidence>
<keyword evidence="4" id="KW-0150">Chloroplast</keyword>
<feature type="compositionally biased region" description="Polar residues" evidence="10">
    <location>
        <begin position="84"/>
        <end position="96"/>
    </location>
</feature>
<feature type="region of interest" description="Disordered" evidence="10">
    <location>
        <begin position="84"/>
        <end position="112"/>
    </location>
</feature>
<dbReference type="Pfam" id="PF01764">
    <property type="entry name" value="Lipase_3"/>
    <property type="match status" value="1"/>
</dbReference>
<keyword evidence="8" id="KW-0442">Lipid degradation</keyword>
<dbReference type="CDD" id="cd00519">
    <property type="entry name" value="Lipase_3"/>
    <property type="match status" value="1"/>
</dbReference>
<evidence type="ECO:0000259" key="11">
    <source>
        <dbReference type="Pfam" id="PF01764"/>
    </source>
</evidence>
<dbReference type="EMBL" id="JANAVB010009596">
    <property type="protein sequence ID" value="KAJ6840079.1"/>
    <property type="molecule type" value="Genomic_DNA"/>
</dbReference>
<keyword evidence="13" id="KW-1185">Reference proteome</keyword>
<sequence>MAMSSCTASTIHHIPLPSNTAKTGHQAVPQQPMHCIATANATATTAAPPENNISQSLQSRRASSSSINLPTVLTNLFHLSTHKSNPNSSAHLNTLPTPTPISAAGRSTPTLSPKEDISSLYPQIHGSADWSPLLDPLHPYLRREIVKYGEFSQATYDAFDYNPFSKYCGSCLYSRPRFFEKLGLARSGYGVEKYLYAMSHVELPRWLERSVHADTWSKDSNWMGYVAASDDQESRRIGCRNIVVCWRGTVAQAEWFEDIQGKLELLDGEHDKNVRVEHGFLSLYTSKSEATRYNKTSASEQVMEEIERLVKLYKQRGEKVSLTVTGHSLGGALALLTAFEAASTIPDLPVSVISFGAPRVGNGAFAEKLKQLQVKTLRVVVKQDVVPKLPGILFNEGGLMGRQLEWVYTHVGLELGLNVNSSPYLKHGTMDFSGFHSLETYLHLVDGYLSGDSGFRTSAKRDVALVNKACGMLKDDLRIPTCWNQSANKGMVCNAYGRWVHPQRAPEDVPSPMRKPQALPSPSQDHRP</sequence>
<keyword evidence="5" id="KW-0934">Plastid</keyword>
<feature type="domain" description="Fungal lipase-type" evidence="11">
    <location>
        <begin position="243"/>
        <end position="392"/>
    </location>
</feature>
<feature type="region of interest" description="Disordered" evidence="10">
    <location>
        <begin position="1"/>
        <end position="28"/>
    </location>
</feature>
<dbReference type="AlphaFoldDB" id="A0AAX6HGA8"/>
<comment type="function">
    <text evidence="1">Acylhydrolase that catalyzes the hydrolysis of phospholipids at the sn-1 position.</text>
</comment>
<evidence type="ECO:0000256" key="5">
    <source>
        <dbReference type="ARBA" id="ARBA00022640"/>
    </source>
</evidence>
<evidence type="ECO:0000256" key="6">
    <source>
        <dbReference type="ARBA" id="ARBA00022801"/>
    </source>
</evidence>
<dbReference type="GO" id="GO:0016042">
    <property type="term" value="P:lipid catabolic process"/>
    <property type="evidence" value="ECO:0007669"/>
    <property type="project" value="UniProtKB-KW"/>
</dbReference>
<dbReference type="Proteomes" id="UP001140949">
    <property type="component" value="Unassembled WGS sequence"/>
</dbReference>
<keyword evidence="6" id="KW-0378">Hydrolase</keyword>
<keyword evidence="7" id="KW-0809">Transit peptide</keyword>
<comment type="subcellular location">
    <subcellularLocation>
        <location evidence="2">Plastid</location>
        <location evidence="2">Chloroplast</location>
    </subcellularLocation>
</comment>
<dbReference type="Gene3D" id="3.40.50.1820">
    <property type="entry name" value="alpha/beta hydrolase"/>
    <property type="match status" value="1"/>
</dbReference>
<dbReference type="PANTHER" id="PTHR31403">
    <property type="entry name" value="PHOSPHOLIPASE A1-IBETA2, CHLOROPLASTIC"/>
    <property type="match status" value="1"/>
</dbReference>
<evidence type="ECO:0000313" key="13">
    <source>
        <dbReference type="Proteomes" id="UP001140949"/>
    </source>
</evidence>
<dbReference type="InterPro" id="IPR002921">
    <property type="entry name" value="Fungal_lipase-type"/>
</dbReference>
<comment type="similarity">
    <text evidence="3">Belongs to the AB hydrolase superfamily. Lipase family.</text>
</comment>
<dbReference type="GO" id="GO:0008970">
    <property type="term" value="F:phospholipase A1 activity"/>
    <property type="evidence" value="ECO:0007669"/>
    <property type="project" value="UniProtKB-ARBA"/>
</dbReference>
<feature type="region of interest" description="Disordered" evidence="10">
    <location>
        <begin position="504"/>
        <end position="528"/>
    </location>
</feature>
<dbReference type="PANTHER" id="PTHR31403:SF11">
    <property type="entry name" value="OS12G0614500 PROTEIN"/>
    <property type="match status" value="1"/>
</dbReference>